<gene>
    <name evidence="1" type="ORF">SAMN04490247_3154</name>
</gene>
<dbReference type="RefSeq" id="WP_093194802.1">
    <property type="nucleotide sequence ID" value="NZ_FNEV01000015.1"/>
</dbReference>
<accession>A0A1G8WG29</accession>
<dbReference type="AlphaFoldDB" id="A0A1G8WG29"/>
<dbReference type="EMBL" id="FNEV01000015">
    <property type="protein sequence ID" value="SDJ76645.1"/>
    <property type="molecule type" value="Genomic_DNA"/>
</dbReference>
<keyword evidence="2" id="KW-1185">Reference proteome</keyword>
<dbReference type="Proteomes" id="UP000199225">
    <property type="component" value="Unassembled WGS sequence"/>
</dbReference>
<evidence type="ECO:0000313" key="2">
    <source>
        <dbReference type="Proteomes" id="UP000199225"/>
    </source>
</evidence>
<organism evidence="1 2">
    <name type="scientific">Salimicrobium halophilum</name>
    <dbReference type="NCBI Taxonomy" id="86666"/>
    <lineage>
        <taxon>Bacteria</taxon>
        <taxon>Bacillati</taxon>
        <taxon>Bacillota</taxon>
        <taxon>Bacilli</taxon>
        <taxon>Bacillales</taxon>
        <taxon>Bacillaceae</taxon>
        <taxon>Salimicrobium</taxon>
    </lineage>
</organism>
<reference evidence="2" key="1">
    <citation type="submission" date="2016-10" db="EMBL/GenBank/DDBJ databases">
        <authorList>
            <person name="Varghese N."/>
            <person name="Submissions S."/>
        </authorList>
    </citation>
    <scope>NUCLEOTIDE SEQUENCE [LARGE SCALE GENOMIC DNA]</scope>
    <source>
        <strain evidence="2">DSM 4771</strain>
    </source>
</reference>
<evidence type="ECO:0000313" key="1">
    <source>
        <dbReference type="EMBL" id="SDJ76645.1"/>
    </source>
</evidence>
<sequence>MKYTLDTKILFMLSLGRWKEEETKTLEELGFTQEMLDKSPADDIEADLQEMHEEWEQNFLDSGWSVID</sequence>
<dbReference type="STRING" id="86666.SAMN04490247_3154"/>
<proteinExistence type="predicted"/>
<name>A0A1G8WG29_9BACI</name>
<protein>
    <submittedName>
        <fullName evidence="1">Uncharacterized protein</fullName>
    </submittedName>
</protein>